<keyword evidence="6 8" id="KW-0067">ATP-binding</keyword>
<comment type="similarity">
    <text evidence="2 8">Belongs to the SAICAR synthetase family.</text>
</comment>
<keyword evidence="4 8" id="KW-0547">Nucleotide-binding</keyword>
<protein>
    <recommendedName>
        <fullName evidence="8">Phosphoribosylaminoimidazole-succinocarboxamide synthase</fullName>
        <ecNumber evidence="8">6.3.2.6</ecNumber>
    </recommendedName>
    <alternativeName>
        <fullName evidence="8">SAICAR synthetase</fullName>
    </alternativeName>
</protein>
<name>A0A1F5NTA2_9BACT</name>
<comment type="catalytic activity">
    <reaction evidence="7 8">
        <text>5-amino-1-(5-phospho-D-ribosyl)imidazole-4-carboxylate + L-aspartate + ATP = (2S)-2-[5-amino-1-(5-phospho-beta-D-ribosyl)imidazole-4-carboxamido]succinate + ADP + phosphate + 2 H(+)</text>
        <dbReference type="Rhea" id="RHEA:22628"/>
        <dbReference type="ChEBI" id="CHEBI:15378"/>
        <dbReference type="ChEBI" id="CHEBI:29991"/>
        <dbReference type="ChEBI" id="CHEBI:30616"/>
        <dbReference type="ChEBI" id="CHEBI:43474"/>
        <dbReference type="ChEBI" id="CHEBI:58443"/>
        <dbReference type="ChEBI" id="CHEBI:77657"/>
        <dbReference type="ChEBI" id="CHEBI:456216"/>
        <dbReference type="EC" id="6.3.2.6"/>
    </reaction>
</comment>
<organism evidence="10 11">
    <name type="scientific">Candidatus Doudnabacteria bacterium RIFCSPHIGHO2_01_FULL_43_23</name>
    <dbReference type="NCBI Taxonomy" id="1817822"/>
    <lineage>
        <taxon>Bacteria</taxon>
        <taxon>Candidatus Doudnaibacteriota</taxon>
    </lineage>
</organism>
<dbReference type="PANTHER" id="PTHR43700:SF1">
    <property type="entry name" value="PHOSPHORIBOSYLAMINOIMIDAZOLE-SUCCINOCARBOXAMIDE SYNTHASE"/>
    <property type="match status" value="1"/>
</dbReference>
<evidence type="ECO:0000256" key="2">
    <source>
        <dbReference type="ARBA" id="ARBA00010190"/>
    </source>
</evidence>
<accession>A0A1F5NTA2</accession>
<reference evidence="10 11" key="1">
    <citation type="journal article" date="2016" name="Nat. Commun.">
        <title>Thousands of microbial genomes shed light on interconnected biogeochemical processes in an aquifer system.</title>
        <authorList>
            <person name="Anantharaman K."/>
            <person name="Brown C.T."/>
            <person name="Hug L.A."/>
            <person name="Sharon I."/>
            <person name="Castelle C.J."/>
            <person name="Probst A.J."/>
            <person name="Thomas B.C."/>
            <person name="Singh A."/>
            <person name="Wilkins M.J."/>
            <person name="Karaoz U."/>
            <person name="Brodie E.L."/>
            <person name="Williams K.H."/>
            <person name="Hubbard S.S."/>
            <person name="Banfield J.F."/>
        </authorList>
    </citation>
    <scope>NUCLEOTIDE SEQUENCE [LARGE SCALE GENOMIC DNA]</scope>
</reference>
<dbReference type="HAMAP" id="MF_00137">
    <property type="entry name" value="SAICAR_synth"/>
    <property type="match status" value="1"/>
</dbReference>
<feature type="domain" description="SAICAR synthetase/ADE2 N-terminal" evidence="9">
    <location>
        <begin position="27"/>
        <end position="271"/>
    </location>
</feature>
<evidence type="ECO:0000256" key="8">
    <source>
        <dbReference type="HAMAP-Rule" id="MF_00137"/>
    </source>
</evidence>
<dbReference type="UniPathway" id="UPA00074">
    <property type="reaction ID" value="UER00131"/>
</dbReference>
<dbReference type="GO" id="GO:0005737">
    <property type="term" value="C:cytoplasm"/>
    <property type="evidence" value="ECO:0007669"/>
    <property type="project" value="TreeGrafter"/>
</dbReference>
<evidence type="ECO:0000259" key="9">
    <source>
        <dbReference type="Pfam" id="PF01259"/>
    </source>
</evidence>
<dbReference type="PROSITE" id="PS01058">
    <property type="entry name" value="SAICAR_SYNTHETASE_2"/>
    <property type="match status" value="1"/>
</dbReference>
<dbReference type="GO" id="GO:0005524">
    <property type="term" value="F:ATP binding"/>
    <property type="evidence" value="ECO:0007669"/>
    <property type="project" value="UniProtKB-KW"/>
</dbReference>
<evidence type="ECO:0000256" key="1">
    <source>
        <dbReference type="ARBA" id="ARBA00004672"/>
    </source>
</evidence>
<dbReference type="Gene3D" id="3.30.200.20">
    <property type="entry name" value="Phosphorylase Kinase, domain 1"/>
    <property type="match status" value="1"/>
</dbReference>
<evidence type="ECO:0000256" key="4">
    <source>
        <dbReference type="ARBA" id="ARBA00022741"/>
    </source>
</evidence>
<evidence type="ECO:0000256" key="6">
    <source>
        <dbReference type="ARBA" id="ARBA00022840"/>
    </source>
</evidence>
<evidence type="ECO:0000256" key="5">
    <source>
        <dbReference type="ARBA" id="ARBA00022755"/>
    </source>
</evidence>
<dbReference type="SUPFAM" id="SSF56104">
    <property type="entry name" value="SAICAR synthase-like"/>
    <property type="match status" value="1"/>
</dbReference>
<dbReference type="Pfam" id="PF01259">
    <property type="entry name" value="SAICAR_synt"/>
    <property type="match status" value="1"/>
</dbReference>
<keyword evidence="5 8" id="KW-0658">Purine biosynthesis</keyword>
<evidence type="ECO:0000313" key="11">
    <source>
        <dbReference type="Proteomes" id="UP000177912"/>
    </source>
</evidence>
<comment type="caution">
    <text evidence="10">The sequence shown here is derived from an EMBL/GenBank/DDBJ whole genome shotgun (WGS) entry which is preliminary data.</text>
</comment>
<dbReference type="GO" id="GO:0004639">
    <property type="term" value="F:phosphoribosylaminoimidazolesuccinocarboxamide synthase activity"/>
    <property type="evidence" value="ECO:0007669"/>
    <property type="project" value="UniProtKB-UniRule"/>
</dbReference>
<dbReference type="Gene3D" id="3.30.470.20">
    <property type="entry name" value="ATP-grasp fold, B domain"/>
    <property type="match status" value="1"/>
</dbReference>
<dbReference type="PANTHER" id="PTHR43700">
    <property type="entry name" value="PHOSPHORIBOSYLAMINOIMIDAZOLE-SUCCINOCARBOXAMIDE SYNTHASE"/>
    <property type="match status" value="1"/>
</dbReference>
<dbReference type="InterPro" id="IPR028923">
    <property type="entry name" value="SAICAR_synt/ADE2_N"/>
</dbReference>
<dbReference type="EMBL" id="MFEI01000018">
    <property type="protein sequence ID" value="OGE80858.1"/>
    <property type="molecule type" value="Genomic_DNA"/>
</dbReference>
<evidence type="ECO:0000256" key="7">
    <source>
        <dbReference type="ARBA" id="ARBA00048475"/>
    </source>
</evidence>
<comment type="pathway">
    <text evidence="1 8">Purine metabolism; IMP biosynthesis via de novo pathway; 5-amino-1-(5-phospho-D-ribosyl)imidazole-4-carboxamide from 5-amino-1-(5-phospho-D-ribosyl)imidazole-4-carboxylate: step 1/2.</text>
</comment>
<keyword evidence="3 8" id="KW-0436">Ligase</keyword>
<dbReference type="EC" id="6.3.2.6" evidence="8"/>
<proteinExistence type="inferred from homology"/>
<evidence type="ECO:0000256" key="3">
    <source>
        <dbReference type="ARBA" id="ARBA00022598"/>
    </source>
</evidence>
<dbReference type="AlphaFoldDB" id="A0A1F5NTA2"/>
<sequence>MDKAIIEKNLKNVITETNFFGLGEKKVGKVRDSYFTKDKAVLVTTDRYSAFDRILSAIPFKGQSLVGISSWWFEKTRHIIPNHLIDVPDPNVIVGKKAEVLPVEMVVRGYLTGVTGTSIWTNYQAGKRDFGGITLPDGMKKNTKLPKNIITPSTKFEEHDRNLTADEVVGEKFLSEEDWNFVSKKALELFEFGQKQALDKGLVLVDTKYEFGKIENGEIILIDEIHTPDSSRYWFADTFESRIASGEEPQNFDKEFLRLWFKDNCDPYKDDLLPEAPIEMVIELASRYIKIYETITGNEFPFIEEPVIERIKRNLKI</sequence>
<gene>
    <name evidence="8" type="primary">purC</name>
    <name evidence="10" type="ORF">A2826_01320</name>
</gene>
<dbReference type="CDD" id="cd01414">
    <property type="entry name" value="SAICAR_synt_Sc"/>
    <property type="match status" value="1"/>
</dbReference>
<dbReference type="GO" id="GO:0006189">
    <property type="term" value="P:'de novo' IMP biosynthetic process"/>
    <property type="evidence" value="ECO:0007669"/>
    <property type="project" value="UniProtKB-UniRule"/>
</dbReference>
<evidence type="ECO:0000313" key="10">
    <source>
        <dbReference type="EMBL" id="OGE80858.1"/>
    </source>
</evidence>
<dbReference type="Proteomes" id="UP000177912">
    <property type="component" value="Unassembled WGS sequence"/>
</dbReference>
<dbReference type="STRING" id="1817822.A2826_01320"/>
<dbReference type="NCBIfam" id="NF009251">
    <property type="entry name" value="PRK12607.1"/>
    <property type="match status" value="1"/>
</dbReference>
<dbReference type="InterPro" id="IPR018236">
    <property type="entry name" value="SAICAR_synthetase_CS"/>
</dbReference>